<dbReference type="PROSITE" id="PS50845">
    <property type="entry name" value="RETICULON"/>
    <property type="match status" value="1"/>
</dbReference>
<dbReference type="InterPro" id="IPR046964">
    <property type="entry name" value="RTN1-4"/>
</dbReference>
<protein>
    <recommendedName>
        <fullName evidence="6">Reticulon-like protein</fullName>
    </recommendedName>
</protein>
<evidence type="ECO:0000256" key="5">
    <source>
        <dbReference type="ARBA" id="ARBA00023136"/>
    </source>
</evidence>
<reference evidence="8" key="1">
    <citation type="submission" date="2015-12" db="EMBL/GenBank/DDBJ databases">
        <title>De novo transcriptome assembly of four potential Pierce s Disease insect vectors from Arizona vineyards.</title>
        <authorList>
            <person name="Tassone E.E."/>
        </authorList>
    </citation>
    <scope>NUCLEOTIDE SEQUENCE</scope>
</reference>
<accession>A0A1B6DBV5</accession>
<evidence type="ECO:0000256" key="1">
    <source>
        <dbReference type="ARBA" id="ARBA00004477"/>
    </source>
</evidence>
<keyword evidence="5 6" id="KW-0472">Membrane</keyword>
<evidence type="ECO:0000256" key="4">
    <source>
        <dbReference type="ARBA" id="ARBA00022989"/>
    </source>
</evidence>
<evidence type="ECO:0000256" key="2">
    <source>
        <dbReference type="ARBA" id="ARBA00022692"/>
    </source>
</evidence>
<keyword evidence="3 6" id="KW-0256">Endoplasmic reticulum</keyword>
<evidence type="ECO:0000313" key="8">
    <source>
        <dbReference type="EMBL" id="JAS23177.1"/>
    </source>
</evidence>
<dbReference type="AlphaFoldDB" id="A0A1B6DBV5"/>
<organism evidence="8">
    <name type="scientific">Clastoptera arizonana</name>
    <name type="common">Arizona spittle bug</name>
    <dbReference type="NCBI Taxonomy" id="38151"/>
    <lineage>
        <taxon>Eukaryota</taxon>
        <taxon>Metazoa</taxon>
        <taxon>Ecdysozoa</taxon>
        <taxon>Arthropoda</taxon>
        <taxon>Hexapoda</taxon>
        <taxon>Insecta</taxon>
        <taxon>Pterygota</taxon>
        <taxon>Neoptera</taxon>
        <taxon>Paraneoptera</taxon>
        <taxon>Hemiptera</taxon>
        <taxon>Auchenorrhyncha</taxon>
        <taxon>Cercopoidea</taxon>
        <taxon>Clastopteridae</taxon>
        <taxon>Clastoptera</taxon>
    </lineage>
</organism>
<proteinExistence type="predicted"/>
<evidence type="ECO:0000256" key="3">
    <source>
        <dbReference type="ARBA" id="ARBA00022824"/>
    </source>
</evidence>
<sequence>MDAEICLNIIGLFLKEAFTSSVEALIYWRDPKKSGIVFGSILVILLSLAYLSLISVVAYVSLLTLFGTIVFRVYKSVLQAVQKTSDGHPFKEFLDLELTLPQDKVREFTDTAVTHINAAVAELRRLFLVEDMVDSIKFAVLLWCLTYIGALFNGLTLVILGFVALFTVPKVYENNKTSIDAYLDIGRSKIAEITSKVKAAIPIGKKDADKEKDQ</sequence>
<dbReference type="PANTHER" id="PTHR45799:SF2">
    <property type="entry name" value="RETICULON-LIKE PROTEIN"/>
    <property type="match status" value="1"/>
</dbReference>
<name>A0A1B6DBV5_9HEMI</name>
<feature type="domain" description="Reticulon" evidence="7">
    <location>
        <begin position="22"/>
        <end position="214"/>
    </location>
</feature>
<feature type="transmembrane region" description="Helical" evidence="6">
    <location>
        <begin position="36"/>
        <end position="62"/>
    </location>
</feature>
<dbReference type="Gene3D" id="1.20.5.2480">
    <property type="match status" value="1"/>
</dbReference>
<dbReference type="GO" id="GO:0030424">
    <property type="term" value="C:axon"/>
    <property type="evidence" value="ECO:0007669"/>
    <property type="project" value="TreeGrafter"/>
</dbReference>
<comment type="subcellular location">
    <subcellularLocation>
        <location evidence="1 6">Endoplasmic reticulum membrane</location>
        <topology evidence="1 6">Multi-pass membrane protein</topology>
    </subcellularLocation>
</comment>
<dbReference type="Pfam" id="PF02453">
    <property type="entry name" value="Reticulon"/>
    <property type="match status" value="1"/>
</dbReference>
<evidence type="ECO:0000259" key="7">
    <source>
        <dbReference type="PROSITE" id="PS50845"/>
    </source>
</evidence>
<dbReference type="InterPro" id="IPR003388">
    <property type="entry name" value="Reticulon"/>
</dbReference>
<feature type="transmembrane region" description="Helical" evidence="6">
    <location>
        <begin position="140"/>
        <end position="168"/>
    </location>
</feature>
<keyword evidence="4 6" id="KW-1133">Transmembrane helix</keyword>
<keyword evidence="2 6" id="KW-0812">Transmembrane</keyword>
<dbReference type="EMBL" id="GEDC01014121">
    <property type="protein sequence ID" value="JAS23177.1"/>
    <property type="molecule type" value="Transcribed_RNA"/>
</dbReference>
<evidence type="ECO:0000256" key="6">
    <source>
        <dbReference type="RuleBase" id="RU363132"/>
    </source>
</evidence>
<gene>
    <name evidence="8" type="ORF">g.21562</name>
</gene>
<dbReference type="PANTHER" id="PTHR45799">
    <property type="entry name" value="RETICULON-LIKE PROTEIN"/>
    <property type="match status" value="1"/>
</dbReference>
<dbReference type="GO" id="GO:0005789">
    <property type="term" value="C:endoplasmic reticulum membrane"/>
    <property type="evidence" value="ECO:0007669"/>
    <property type="project" value="UniProtKB-SubCell"/>
</dbReference>